<dbReference type="PANTHER" id="PTHR30537">
    <property type="entry name" value="HTH-TYPE TRANSCRIPTIONAL REGULATOR"/>
    <property type="match status" value="1"/>
</dbReference>
<dbReference type="OrthoDB" id="9110639at2"/>
<dbReference type="InterPro" id="IPR000847">
    <property type="entry name" value="LysR_HTH_N"/>
</dbReference>
<evidence type="ECO:0000313" key="5">
    <source>
        <dbReference type="EMBL" id="PWK33356.1"/>
    </source>
</evidence>
<dbReference type="GeneID" id="98342414"/>
<proteinExistence type="inferred from homology"/>
<dbReference type="FunFam" id="1.10.10.10:FF:000001">
    <property type="entry name" value="LysR family transcriptional regulator"/>
    <property type="match status" value="1"/>
</dbReference>
<dbReference type="GO" id="GO:0003700">
    <property type="term" value="F:DNA-binding transcription factor activity"/>
    <property type="evidence" value="ECO:0007669"/>
    <property type="project" value="InterPro"/>
</dbReference>
<evidence type="ECO:0000256" key="1">
    <source>
        <dbReference type="ARBA" id="ARBA00009437"/>
    </source>
</evidence>
<comment type="caution">
    <text evidence="5">The sequence shown here is derived from an EMBL/GenBank/DDBJ whole genome shotgun (WGS) entry which is preliminary data.</text>
</comment>
<dbReference type="InterPro" id="IPR005119">
    <property type="entry name" value="LysR_subst-bd"/>
</dbReference>
<keyword evidence="3" id="KW-0238">DNA-binding</keyword>
<dbReference type="SUPFAM" id="SSF46785">
    <property type="entry name" value="Winged helix' DNA-binding domain"/>
    <property type="match status" value="1"/>
</dbReference>
<keyword evidence="2" id="KW-0805">Transcription regulation</keyword>
<protein>
    <submittedName>
        <fullName evidence="5">LysR family transcriptional regulator</fullName>
    </submittedName>
</protein>
<evidence type="ECO:0000313" key="6">
    <source>
        <dbReference type="Proteomes" id="UP000245754"/>
    </source>
</evidence>
<dbReference type="EMBL" id="QGGT01000004">
    <property type="protein sequence ID" value="PWK33356.1"/>
    <property type="molecule type" value="Genomic_DNA"/>
</dbReference>
<keyword evidence="6" id="KW-1185">Reference proteome</keyword>
<dbReference type="PANTHER" id="PTHR30537:SF5">
    <property type="entry name" value="HTH-TYPE TRANSCRIPTIONAL ACTIVATOR TTDR-RELATED"/>
    <property type="match status" value="1"/>
</dbReference>
<dbReference type="InterPro" id="IPR036388">
    <property type="entry name" value="WH-like_DNA-bd_sf"/>
</dbReference>
<dbReference type="PRINTS" id="PR00039">
    <property type="entry name" value="HTHLYSR"/>
</dbReference>
<dbReference type="GO" id="GO:0003677">
    <property type="term" value="F:DNA binding"/>
    <property type="evidence" value="ECO:0007669"/>
    <property type="project" value="UniProtKB-KW"/>
</dbReference>
<accession>A0A316EN12</accession>
<dbReference type="SUPFAM" id="SSF53850">
    <property type="entry name" value="Periplasmic binding protein-like II"/>
    <property type="match status" value="1"/>
</dbReference>
<dbReference type="Gene3D" id="3.40.190.290">
    <property type="match status" value="1"/>
</dbReference>
<dbReference type="InterPro" id="IPR036390">
    <property type="entry name" value="WH_DNA-bd_sf"/>
</dbReference>
<sequence length="322" mass="34637">MEQIGIERLTGLLAFARAASLGSYTAAARSLAVSPSAVSKSIQRLEQNFGLRLFHRTTRSLTLTAEGRDLLERAQRLLRDAEEIEQAVVAARAEPAGTLKIAAALPIGVNILAPALPAFRARFPKVVVDLRLGDQYVDLVEEGIDVAIRVGDPGDSRLISRHLAPHRVGLFAAPSYLARRGIPTGPEDLMHHECVNFRYQRTGQEAAWPFRSADRIGDYRPNAGLIMDVSDAVVAALAAGGGIGLSATYVAASRVKHGELVPVLHAFSQDRFPITALWPESRRGNPTVKAFVAFLSEVFPSPTPWDSLVSAAAATLHSSNVP</sequence>
<dbReference type="Gene3D" id="1.10.10.10">
    <property type="entry name" value="Winged helix-like DNA-binding domain superfamily/Winged helix DNA-binding domain"/>
    <property type="match status" value="1"/>
</dbReference>
<dbReference type="InterPro" id="IPR058163">
    <property type="entry name" value="LysR-type_TF_proteobact-type"/>
</dbReference>
<gene>
    <name evidence="5" type="ORF">C7419_10429</name>
</gene>
<name>A0A316EN12_9BURK</name>
<dbReference type="RefSeq" id="WP_109584482.1">
    <property type="nucleotide sequence ID" value="NZ_CAJPUX010000004.1"/>
</dbReference>
<dbReference type="Pfam" id="PF03466">
    <property type="entry name" value="LysR_substrate"/>
    <property type="match status" value="1"/>
</dbReference>
<dbReference type="CDD" id="cd08422">
    <property type="entry name" value="PBP2_CrgA_like"/>
    <property type="match status" value="1"/>
</dbReference>
<reference evidence="5 6" key="1">
    <citation type="submission" date="2018-05" db="EMBL/GenBank/DDBJ databases">
        <title>Genomic Encyclopedia of Type Strains, Phase IV (KMG-V): Genome sequencing to study the core and pangenomes of soil and plant-associated prokaryotes.</title>
        <authorList>
            <person name="Whitman W."/>
        </authorList>
    </citation>
    <scope>NUCLEOTIDE SEQUENCE [LARGE SCALE GENOMIC DNA]</scope>
    <source>
        <strain evidence="5 6">SLV-132</strain>
    </source>
</reference>
<dbReference type="AlphaFoldDB" id="A0A316EN12"/>
<evidence type="ECO:0000256" key="3">
    <source>
        <dbReference type="ARBA" id="ARBA00023125"/>
    </source>
</evidence>
<evidence type="ECO:0000256" key="2">
    <source>
        <dbReference type="ARBA" id="ARBA00023015"/>
    </source>
</evidence>
<evidence type="ECO:0000256" key="4">
    <source>
        <dbReference type="ARBA" id="ARBA00023163"/>
    </source>
</evidence>
<dbReference type="Pfam" id="PF00126">
    <property type="entry name" value="HTH_1"/>
    <property type="match status" value="1"/>
</dbReference>
<organism evidence="5 6">
    <name type="scientific">Cupriavidus plantarum</name>
    <dbReference type="NCBI Taxonomy" id="942865"/>
    <lineage>
        <taxon>Bacteria</taxon>
        <taxon>Pseudomonadati</taxon>
        <taxon>Pseudomonadota</taxon>
        <taxon>Betaproteobacteria</taxon>
        <taxon>Burkholderiales</taxon>
        <taxon>Burkholderiaceae</taxon>
        <taxon>Cupriavidus</taxon>
    </lineage>
</organism>
<comment type="similarity">
    <text evidence="1">Belongs to the LysR transcriptional regulatory family.</text>
</comment>
<keyword evidence="4" id="KW-0804">Transcription</keyword>
<dbReference type="PROSITE" id="PS50931">
    <property type="entry name" value="HTH_LYSR"/>
    <property type="match status" value="1"/>
</dbReference>
<dbReference type="Proteomes" id="UP000245754">
    <property type="component" value="Unassembled WGS sequence"/>
</dbReference>